<keyword evidence="3" id="KW-1185">Reference proteome</keyword>
<evidence type="ECO:0000256" key="1">
    <source>
        <dbReference type="SAM" id="MobiDB-lite"/>
    </source>
</evidence>
<reference evidence="2" key="1">
    <citation type="submission" date="2021-02" db="EMBL/GenBank/DDBJ databases">
        <authorList>
            <person name="Nowell W R."/>
        </authorList>
    </citation>
    <scope>NUCLEOTIDE SEQUENCE</scope>
</reference>
<dbReference type="AlphaFoldDB" id="A0A814SQM2"/>
<name>A0A814SQM2_ADIRI</name>
<proteinExistence type="predicted"/>
<accession>A0A814SQM2</accession>
<dbReference type="EMBL" id="CAJNOR010001488">
    <property type="protein sequence ID" value="CAF1151499.1"/>
    <property type="molecule type" value="Genomic_DNA"/>
</dbReference>
<protein>
    <submittedName>
        <fullName evidence="2">Uncharacterized protein</fullName>
    </submittedName>
</protein>
<comment type="caution">
    <text evidence="2">The sequence shown here is derived from an EMBL/GenBank/DDBJ whole genome shotgun (WGS) entry which is preliminary data.</text>
</comment>
<evidence type="ECO:0000313" key="3">
    <source>
        <dbReference type="Proteomes" id="UP000663828"/>
    </source>
</evidence>
<dbReference type="Proteomes" id="UP000663828">
    <property type="component" value="Unassembled WGS sequence"/>
</dbReference>
<organism evidence="2 3">
    <name type="scientific">Adineta ricciae</name>
    <name type="common">Rotifer</name>
    <dbReference type="NCBI Taxonomy" id="249248"/>
    <lineage>
        <taxon>Eukaryota</taxon>
        <taxon>Metazoa</taxon>
        <taxon>Spiralia</taxon>
        <taxon>Gnathifera</taxon>
        <taxon>Rotifera</taxon>
        <taxon>Eurotatoria</taxon>
        <taxon>Bdelloidea</taxon>
        <taxon>Adinetida</taxon>
        <taxon>Adinetidae</taxon>
        <taxon>Adineta</taxon>
    </lineage>
</organism>
<gene>
    <name evidence="2" type="ORF">XAT740_LOCUS20976</name>
</gene>
<evidence type="ECO:0000313" key="2">
    <source>
        <dbReference type="EMBL" id="CAF1151499.1"/>
    </source>
</evidence>
<feature type="compositionally biased region" description="Polar residues" evidence="1">
    <location>
        <begin position="154"/>
        <end position="166"/>
    </location>
</feature>
<feature type="region of interest" description="Disordered" evidence="1">
    <location>
        <begin position="154"/>
        <end position="178"/>
    </location>
</feature>
<sequence length="858" mass="98757">MNEIRQLCTSSLSPTEHLDEILALFHACPPQYLLPSLSLIGQSISCMPIEELNIDIINHQLFLVIRQWSERLLQSWLVNYMINGEEHRALFYMHQLFKLLSEWLSQQEHLLNDHEKQEIFQRVLTHLFIEKSFLKTMCQVIYHLITNESNEQHGSVVSQSTENEGQVSPDDIQLQTTSDDQVNPTDILDVLYRCVNSLVILFNHPILSSSAVVKDHLTTCLIDCLKFPIFIQLSVDFLRYTSLNEKIPIRSIFLLFTCLDYCTLSITTSTLTLIPPIRNILHIWCELPQNPAEDLSPLIIRLIRLIDRLASTYPETIVDANLCAFFVPHFEILCSTPGVIDDIISLLVTLSLTINGKRHLRRLGYIQHILRTIKRPPHKFWYPLSLLLTQRDFYQSSFFKRLIHLLAQRTIKILQLLSNTHNDTSYDSTTSSSRDQIYLNALDWFSLLRTHFLSFTMIVDELITYTKKVNLISMIIDTILSIVQDDDDSLALIEIMTELLWTFSFSTSTDIHDVLQKRLDLCRWLTTNLNTSTSSTHIASQAILSLLDSGYQSLSNRIVLLMILTSKSFLFSTLDRTISNHGLSLTTNTAICIIYSDESYHDVCVTFRDRLQTEFQYSFELVLTTTCQSLDTLINSIDQSVLCLFCASTRMKIDNLAHFAFQYISFQPYSIPILTIQIEQQCDLEGSWLEPLIIIDTHSILKEIRRLLHQTSDSNSPVLNQTNDQLSLDRSSQIPNQSYHYMSCPVLDWSSDDVNEWCNTTKGNFDTLKPLVKRLNGSALIHLAEILSMEPASMYFSLNDELRQRTGSTVPVTEYVSLQSELQSLCKQNQSHITRSNTPENTKDDDKLRKRSRLCTIL</sequence>